<evidence type="ECO:0000313" key="2">
    <source>
        <dbReference type="Proteomes" id="UP000468901"/>
    </source>
</evidence>
<dbReference type="RefSeq" id="WP_152214707.1">
    <property type="nucleotide sequence ID" value="NZ_JBAQYD010000350.1"/>
</dbReference>
<dbReference type="AlphaFoldDB" id="A0A6N6VKT9"/>
<proteinExistence type="predicted"/>
<dbReference type="Proteomes" id="UP000468901">
    <property type="component" value="Unassembled WGS sequence"/>
</dbReference>
<organism evidence="1 2">
    <name type="scientific">Parvibaculum sedimenti</name>
    <dbReference type="NCBI Taxonomy" id="2608632"/>
    <lineage>
        <taxon>Bacteria</taxon>
        <taxon>Pseudomonadati</taxon>
        <taxon>Pseudomonadota</taxon>
        <taxon>Alphaproteobacteria</taxon>
        <taxon>Hyphomicrobiales</taxon>
        <taxon>Parvibaculaceae</taxon>
        <taxon>Parvibaculum</taxon>
    </lineage>
</organism>
<evidence type="ECO:0000313" key="1">
    <source>
        <dbReference type="EMBL" id="KAB7742285.1"/>
    </source>
</evidence>
<name>A0A6N6VKT9_9HYPH</name>
<dbReference type="EMBL" id="WESC01000002">
    <property type="protein sequence ID" value="KAB7742285.1"/>
    <property type="molecule type" value="Genomic_DNA"/>
</dbReference>
<reference evidence="1 2" key="1">
    <citation type="submission" date="2019-09" db="EMBL/GenBank/DDBJ databases">
        <title>Parvibaculum sedimenti sp. nov., isolated from sediment.</title>
        <authorList>
            <person name="Wang Y."/>
        </authorList>
    </citation>
    <scope>NUCLEOTIDE SEQUENCE [LARGE SCALE GENOMIC DNA]</scope>
    <source>
        <strain evidence="1 2">HXT-9</strain>
    </source>
</reference>
<protein>
    <submittedName>
        <fullName evidence="1">Uncharacterized protein</fullName>
    </submittedName>
</protein>
<sequence>MRGQAGNGQPQHAGARTAGLAANAGELLEADEVGHGGYYEIVVDLDSHSRERLSAAFEALWSHRDLTPGETAVTGVLRRRGKARLPDGALVPALAFTETMRDARGETDYLIFALPMPALEKACSLVADMTPAGGLDPLWRRELEAWLAALGRHVDGCVAFKAAYIGFLPFPIGDVETAEHLFAGGVPAERCVAYLYREDASLEFFPTTHWS</sequence>
<keyword evidence="2" id="KW-1185">Reference proteome</keyword>
<accession>A0A6N6VKT9</accession>
<comment type="caution">
    <text evidence="1">The sequence shown here is derived from an EMBL/GenBank/DDBJ whole genome shotgun (WGS) entry which is preliminary data.</text>
</comment>
<gene>
    <name evidence="1" type="ORF">F2P47_03205</name>
</gene>